<protein>
    <submittedName>
        <fullName evidence="1">Uncharacterized protein</fullName>
    </submittedName>
</protein>
<dbReference type="EMBL" id="BSNL01000006">
    <property type="protein sequence ID" value="GLQ29008.1"/>
    <property type="molecule type" value="Genomic_DNA"/>
</dbReference>
<proteinExistence type="predicted"/>
<dbReference type="Proteomes" id="UP001161388">
    <property type="component" value="Unassembled WGS sequence"/>
</dbReference>
<evidence type="ECO:0000313" key="1">
    <source>
        <dbReference type="EMBL" id="GLQ29008.1"/>
    </source>
</evidence>
<evidence type="ECO:0000313" key="2">
    <source>
        <dbReference type="Proteomes" id="UP001161388"/>
    </source>
</evidence>
<accession>A0ABQ5VP88</accession>
<name>A0ABQ5VP88_9RHOB</name>
<reference evidence="1" key="1">
    <citation type="journal article" date="2014" name="Int. J. Syst. Evol. Microbiol.">
        <title>Complete genome of a new Firmicutes species belonging to the dominant human colonic microbiota ('Ruminococcus bicirculans') reveals two chromosomes and a selective capacity to utilize plant glucans.</title>
        <authorList>
            <consortium name="NISC Comparative Sequencing Program"/>
            <person name="Wegmann U."/>
            <person name="Louis P."/>
            <person name="Goesmann A."/>
            <person name="Henrissat B."/>
            <person name="Duncan S.H."/>
            <person name="Flint H.J."/>
        </authorList>
    </citation>
    <scope>NUCLEOTIDE SEQUENCE</scope>
    <source>
        <strain evidence="1">NBRC 109915</strain>
    </source>
</reference>
<comment type="caution">
    <text evidence="1">The sequence shown here is derived from an EMBL/GenBank/DDBJ whole genome shotgun (WGS) entry which is preliminary data.</text>
</comment>
<organism evidence="1 2">
    <name type="scientific">Sulfitobacter pacificus</name>
    <dbReference type="NCBI Taxonomy" id="1499314"/>
    <lineage>
        <taxon>Bacteria</taxon>
        <taxon>Pseudomonadati</taxon>
        <taxon>Pseudomonadota</taxon>
        <taxon>Alphaproteobacteria</taxon>
        <taxon>Rhodobacterales</taxon>
        <taxon>Roseobacteraceae</taxon>
        <taxon>Sulfitobacter</taxon>
    </lineage>
</organism>
<keyword evidence="2" id="KW-1185">Reference proteome</keyword>
<reference evidence="1" key="2">
    <citation type="submission" date="2023-01" db="EMBL/GenBank/DDBJ databases">
        <title>Draft genome sequence of Sulfitobacter pacificus strain NBRC 109915.</title>
        <authorList>
            <person name="Sun Q."/>
            <person name="Mori K."/>
        </authorList>
    </citation>
    <scope>NUCLEOTIDE SEQUENCE</scope>
    <source>
        <strain evidence="1">NBRC 109915</strain>
    </source>
</reference>
<sequence length="54" mass="6208">MSELLCWRTGGLLHETKPPAHIGAFNLADYNIEVPFLVFRSTSYVRTIQENGQW</sequence>
<gene>
    <name evidence="1" type="ORF">GCM10007927_38110</name>
</gene>